<dbReference type="Proteomes" id="UP000095256">
    <property type="component" value="Unassembled WGS sequence"/>
</dbReference>
<evidence type="ECO:0000313" key="2">
    <source>
        <dbReference type="Proteomes" id="UP000095256"/>
    </source>
</evidence>
<comment type="caution">
    <text evidence="1">The sequence shown here is derived from an EMBL/GenBank/DDBJ whole genome shotgun (WGS) entry which is preliminary data.</text>
</comment>
<keyword evidence="2" id="KW-1185">Reference proteome</keyword>
<evidence type="ECO:0000313" key="1">
    <source>
        <dbReference type="EMBL" id="OEH82395.1"/>
    </source>
</evidence>
<accession>A0A1E5KX04</accession>
<protein>
    <submittedName>
        <fullName evidence="1">Uncharacterized protein</fullName>
    </submittedName>
</protein>
<proteinExistence type="predicted"/>
<name>A0A1E5KX04_9ENTE</name>
<sequence length="198" mass="22954">MLLKTFQFKIGRKVKLLEMKRTTNKKKRKKLFIRKKKLLATKKTALKWFVFLFSISTIASLGTGYLYYQTLINLSSRDKQSILKGYSLLREFEQQIEISGNQSEEQIKTEENIRHLATKLASFGTVKASLLNSSEGQGRLNRYYNSLSQLGINTSQQVNSIYGNVELVTELLADAERAIKIERTVFSYYKVDENRLYK</sequence>
<reference evidence="1 2" key="1">
    <citation type="submission" date="2016-09" db="EMBL/GenBank/DDBJ databases">
        <authorList>
            <person name="Capua I."/>
            <person name="De Benedictis P."/>
            <person name="Joannis T."/>
            <person name="Lombin L.H."/>
            <person name="Cattoli G."/>
        </authorList>
    </citation>
    <scope>NUCLEOTIDE SEQUENCE [LARGE SCALE GENOMIC DNA]</scope>
    <source>
        <strain evidence="1 2">LMG 25899</strain>
    </source>
</reference>
<dbReference type="EMBL" id="MIEK01000023">
    <property type="protein sequence ID" value="OEH82395.1"/>
    <property type="molecule type" value="Genomic_DNA"/>
</dbReference>
<organism evidence="1 2">
    <name type="scientific">Enterococcus rivorum</name>
    <dbReference type="NCBI Taxonomy" id="762845"/>
    <lineage>
        <taxon>Bacteria</taxon>
        <taxon>Bacillati</taxon>
        <taxon>Bacillota</taxon>
        <taxon>Bacilli</taxon>
        <taxon>Lactobacillales</taxon>
        <taxon>Enterococcaceae</taxon>
        <taxon>Enterococcus</taxon>
    </lineage>
</organism>
<gene>
    <name evidence="1" type="ORF">BCR26_02895</name>
</gene>
<dbReference type="AlphaFoldDB" id="A0A1E5KX04"/>